<dbReference type="InterPro" id="IPR004358">
    <property type="entry name" value="Sig_transdc_His_kin-like_C"/>
</dbReference>
<dbReference type="InParanoid" id="Q0F3T4"/>
<protein>
    <recommendedName>
        <fullName evidence="2">histidine kinase</fullName>
        <ecNumber evidence="2">2.7.13.3</ecNumber>
    </recommendedName>
</protein>
<feature type="transmembrane region" description="Helical" evidence="6">
    <location>
        <begin position="25"/>
        <end position="45"/>
    </location>
</feature>
<keyword evidence="9" id="KW-0808">Transferase</keyword>
<keyword evidence="6" id="KW-1133">Transmembrane helix</keyword>
<dbReference type="InterPro" id="IPR003594">
    <property type="entry name" value="HATPase_dom"/>
</dbReference>
<reference evidence="9 10" key="1">
    <citation type="submission" date="2006-09" db="EMBL/GenBank/DDBJ databases">
        <authorList>
            <person name="Emerson D."/>
            <person name="Ferriera S."/>
            <person name="Johnson J."/>
            <person name="Kravitz S."/>
            <person name="Halpern A."/>
            <person name="Remington K."/>
            <person name="Beeson K."/>
            <person name="Tran B."/>
            <person name="Rogers Y.-H."/>
            <person name="Friedman R."/>
            <person name="Venter J.C."/>
        </authorList>
    </citation>
    <scope>NUCLEOTIDE SEQUENCE [LARGE SCALE GENOMIC DNA]</scope>
    <source>
        <strain evidence="9 10">PV-1</strain>
    </source>
</reference>
<feature type="modified residue" description="4-aspartylphosphate" evidence="4">
    <location>
        <position position="555"/>
    </location>
</feature>
<dbReference type="PANTHER" id="PTHR43065">
    <property type="entry name" value="SENSOR HISTIDINE KINASE"/>
    <property type="match status" value="1"/>
</dbReference>
<dbReference type="InterPro" id="IPR011006">
    <property type="entry name" value="CheY-like_superfamily"/>
</dbReference>
<dbReference type="HOGENOM" id="CLU_438568_0_0_0"/>
<dbReference type="InterPro" id="IPR003661">
    <property type="entry name" value="HisK_dim/P_dom"/>
</dbReference>
<evidence type="ECO:0000259" key="8">
    <source>
        <dbReference type="PROSITE" id="PS50110"/>
    </source>
</evidence>
<dbReference type="Pfam" id="PF00512">
    <property type="entry name" value="HisKA"/>
    <property type="match status" value="1"/>
</dbReference>
<evidence type="ECO:0000256" key="5">
    <source>
        <dbReference type="SAM" id="Coils"/>
    </source>
</evidence>
<dbReference type="PROSITE" id="PS50110">
    <property type="entry name" value="RESPONSE_REGULATORY"/>
    <property type="match status" value="1"/>
</dbReference>
<evidence type="ECO:0000259" key="7">
    <source>
        <dbReference type="PROSITE" id="PS50109"/>
    </source>
</evidence>
<dbReference type="GO" id="GO:0000155">
    <property type="term" value="F:phosphorelay sensor kinase activity"/>
    <property type="evidence" value="ECO:0007669"/>
    <property type="project" value="InterPro"/>
</dbReference>
<dbReference type="Gene3D" id="1.10.287.130">
    <property type="match status" value="1"/>
</dbReference>
<feature type="transmembrane region" description="Helical" evidence="6">
    <location>
        <begin position="74"/>
        <end position="96"/>
    </location>
</feature>
<keyword evidence="10" id="KW-1185">Reference proteome</keyword>
<feature type="domain" description="Histidine kinase" evidence="7">
    <location>
        <begin position="258"/>
        <end position="482"/>
    </location>
</feature>
<dbReference type="InterPro" id="IPR005467">
    <property type="entry name" value="His_kinase_dom"/>
</dbReference>
<keyword evidence="6" id="KW-0812">Transmembrane</keyword>
<feature type="domain" description="Response regulatory" evidence="8">
    <location>
        <begin position="504"/>
        <end position="620"/>
    </location>
</feature>
<evidence type="ECO:0000256" key="6">
    <source>
        <dbReference type="SAM" id="Phobius"/>
    </source>
</evidence>
<evidence type="ECO:0000256" key="1">
    <source>
        <dbReference type="ARBA" id="ARBA00000085"/>
    </source>
</evidence>
<dbReference type="InterPro" id="IPR036890">
    <property type="entry name" value="HATPase_C_sf"/>
</dbReference>
<evidence type="ECO:0000313" key="9">
    <source>
        <dbReference type="EMBL" id="EAU55857.1"/>
    </source>
</evidence>
<dbReference type="SUPFAM" id="SSF55874">
    <property type="entry name" value="ATPase domain of HSP90 chaperone/DNA topoisomerase II/histidine kinase"/>
    <property type="match status" value="1"/>
</dbReference>
<dbReference type="EC" id="2.7.13.3" evidence="2"/>
<dbReference type="CDD" id="cd00156">
    <property type="entry name" value="REC"/>
    <property type="match status" value="1"/>
</dbReference>
<proteinExistence type="predicted"/>
<dbReference type="SMART" id="SM00387">
    <property type="entry name" value="HATPase_c"/>
    <property type="match status" value="1"/>
</dbReference>
<keyword evidence="9" id="KW-0418">Kinase</keyword>
<dbReference type="Gene3D" id="3.30.565.10">
    <property type="entry name" value="Histidine kinase-like ATPase, C-terminal domain"/>
    <property type="match status" value="1"/>
</dbReference>
<feature type="transmembrane region" description="Helical" evidence="6">
    <location>
        <begin position="51"/>
        <end position="67"/>
    </location>
</feature>
<keyword evidence="3 4" id="KW-0597">Phosphoprotein</keyword>
<dbReference type="SUPFAM" id="SSF47384">
    <property type="entry name" value="Homodimeric domain of signal transducing histidine kinase"/>
    <property type="match status" value="1"/>
</dbReference>
<accession>Q0F3T4</accession>
<dbReference type="Pfam" id="PF00072">
    <property type="entry name" value="Response_reg"/>
    <property type="match status" value="1"/>
</dbReference>
<sequence>MTSMRRLLVGYRPLDEHPQADRDSMIQLIGISIPIAAIFTVVNAIAGFEQLAIIQLTAVIILAIYWYQTRRGQMLSYIHEVLMLLCISVFASLTWAGGIGSVGIYWSLGFPFLAFLIMGVRSGWIWLGAYALLIAVSVVMHAMGLIHLPYSRDTLVLAPVMYLYFTLLACVLQVRNEKQYVMMEQLNRQLKESQQELSEVNARLENDIRERVSQLQATNSRLSEEVVEKEKALTAMRNSEKKFEHAQRMEAVGTLVGGIAHDFNNMLSGITANLYLMQRDVHSEQAQQRLAKIGDLVVHAADMIKQLLTFARRDSVELSQFDLRSFLGEAYKLARVSIEEHIHCEQHMGHKALYINGNATQIQQMLMNLMNNARDAVTTVSSPMIRVALSDFQADASFVNTHPQAELRSYALLTVADNGVGIQADMLPRIFEPFYTTKQAGKGTGLGLAMIYGAMRTHHGVIDVTSQPGKGTSFSLYFPLAHEEESDVTTAMPPDQVVQGHDEMILLVDDDRALLEAHEALLTQLGYRVMTAVNGIEAIRLYREHGDGIALVLMDVVMPVLGGVAAAKRIMALNKEARIIFVSGYDRDHDITSELMPEHQLMLNKPLDVIELSRAIAAGISGE</sequence>
<dbReference type="PANTHER" id="PTHR43065:SF42">
    <property type="entry name" value="TWO-COMPONENT SENSOR PPRA"/>
    <property type="match status" value="1"/>
</dbReference>
<dbReference type="EMBL" id="AATS01000001">
    <property type="protein sequence ID" value="EAU55857.1"/>
    <property type="molecule type" value="Genomic_DNA"/>
</dbReference>
<evidence type="ECO:0000313" key="10">
    <source>
        <dbReference type="Proteomes" id="UP000005297"/>
    </source>
</evidence>
<dbReference type="SUPFAM" id="SSF52172">
    <property type="entry name" value="CheY-like"/>
    <property type="match status" value="1"/>
</dbReference>
<dbReference type="SMART" id="SM00388">
    <property type="entry name" value="HisKA"/>
    <property type="match status" value="1"/>
</dbReference>
<evidence type="ECO:0000256" key="2">
    <source>
        <dbReference type="ARBA" id="ARBA00012438"/>
    </source>
</evidence>
<organism evidence="9 10">
    <name type="scientific">Mariprofundus ferrooxydans PV-1</name>
    <dbReference type="NCBI Taxonomy" id="314345"/>
    <lineage>
        <taxon>Bacteria</taxon>
        <taxon>Pseudomonadati</taxon>
        <taxon>Pseudomonadota</taxon>
        <taxon>Candidatius Mariprofundia</taxon>
        <taxon>Mariprofundales</taxon>
        <taxon>Mariprofundaceae</taxon>
        <taxon>Mariprofundus</taxon>
    </lineage>
</organism>
<comment type="catalytic activity">
    <reaction evidence="1">
        <text>ATP + protein L-histidine = ADP + protein N-phospho-L-histidine.</text>
        <dbReference type="EC" id="2.7.13.3"/>
    </reaction>
</comment>
<dbReference type="Pfam" id="PF02518">
    <property type="entry name" value="HATPase_c"/>
    <property type="match status" value="1"/>
</dbReference>
<feature type="transmembrane region" description="Helical" evidence="6">
    <location>
        <begin position="156"/>
        <end position="174"/>
    </location>
</feature>
<feature type="coiled-coil region" evidence="5">
    <location>
        <begin position="176"/>
        <end position="232"/>
    </location>
</feature>
<dbReference type="STRING" id="314344.AL013_03655"/>
<comment type="caution">
    <text evidence="9">The sequence shown here is derived from an EMBL/GenBank/DDBJ whole genome shotgun (WGS) entry which is preliminary data.</text>
</comment>
<evidence type="ECO:0000256" key="3">
    <source>
        <dbReference type="ARBA" id="ARBA00022553"/>
    </source>
</evidence>
<keyword evidence="6" id="KW-0472">Membrane</keyword>
<dbReference type="CDD" id="cd00082">
    <property type="entry name" value="HisKA"/>
    <property type="match status" value="1"/>
</dbReference>
<dbReference type="SMART" id="SM00448">
    <property type="entry name" value="REC"/>
    <property type="match status" value="1"/>
</dbReference>
<name>Q0F3T4_9PROT</name>
<dbReference type="OrthoDB" id="5296247at2"/>
<evidence type="ECO:0000256" key="4">
    <source>
        <dbReference type="PROSITE-ProRule" id="PRU00169"/>
    </source>
</evidence>
<feature type="transmembrane region" description="Helical" evidence="6">
    <location>
        <begin position="127"/>
        <end position="150"/>
    </location>
</feature>
<dbReference type="InterPro" id="IPR001789">
    <property type="entry name" value="Sig_transdc_resp-reg_receiver"/>
</dbReference>
<keyword evidence="5" id="KW-0175">Coiled coil</keyword>
<dbReference type="Gene3D" id="3.40.50.2300">
    <property type="match status" value="1"/>
</dbReference>
<dbReference type="PRINTS" id="PR00344">
    <property type="entry name" value="BCTRLSENSOR"/>
</dbReference>
<dbReference type="eggNOG" id="COG4191">
    <property type="taxonomic scope" value="Bacteria"/>
</dbReference>
<dbReference type="RefSeq" id="WP_009851003.1">
    <property type="nucleotide sequence ID" value="NZ_DS022295.1"/>
</dbReference>
<dbReference type="AlphaFoldDB" id="Q0F3T4"/>
<dbReference type="PROSITE" id="PS50109">
    <property type="entry name" value="HIS_KIN"/>
    <property type="match status" value="1"/>
</dbReference>
<dbReference type="FunCoup" id="Q0F3T4">
    <property type="interactions" value="251"/>
</dbReference>
<gene>
    <name evidence="9" type="ORF">SPV1_03533</name>
</gene>
<dbReference type="Proteomes" id="UP000005297">
    <property type="component" value="Unassembled WGS sequence"/>
</dbReference>
<dbReference type="InterPro" id="IPR036097">
    <property type="entry name" value="HisK_dim/P_sf"/>
</dbReference>